<keyword evidence="3" id="KW-1185">Reference proteome</keyword>
<evidence type="ECO:0000259" key="1">
    <source>
        <dbReference type="Pfam" id="PF13086"/>
    </source>
</evidence>
<feature type="domain" description="DNA2/NAM7 helicase helicase" evidence="1">
    <location>
        <begin position="92"/>
        <end position="154"/>
    </location>
</feature>
<protein>
    <recommendedName>
        <fullName evidence="1">DNA2/NAM7 helicase helicase domain-containing protein</fullName>
    </recommendedName>
</protein>
<dbReference type="Pfam" id="PF13086">
    <property type="entry name" value="AAA_11"/>
    <property type="match status" value="1"/>
</dbReference>
<organism evidence="2 3">
    <name type="scientific">Dreissena polymorpha</name>
    <name type="common">Zebra mussel</name>
    <name type="synonym">Mytilus polymorpha</name>
    <dbReference type="NCBI Taxonomy" id="45954"/>
    <lineage>
        <taxon>Eukaryota</taxon>
        <taxon>Metazoa</taxon>
        <taxon>Spiralia</taxon>
        <taxon>Lophotrochozoa</taxon>
        <taxon>Mollusca</taxon>
        <taxon>Bivalvia</taxon>
        <taxon>Autobranchia</taxon>
        <taxon>Heteroconchia</taxon>
        <taxon>Euheterodonta</taxon>
        <taxon>Imparidentia</taxon>
        <taxon>Neoheterodontei</taxon>
        <taxon>Myida</taxon>
        <taxon>Dreissenoidea</taxon>
        <taxon>Dreissenidae</taxon>
        <taxon>Dreissena</taxon>
    </lineage>
</organism>
<dbReference type="Gene3D" id="3.40.50.300">
    <property type="entry name" value="P-loop containing nucleotide triphosphate hydrolases"/>
    <property type="match status" value="1"/>
</dbReference>
<comment type="caution">
    <text evidence="2">The sequence shown here is derived from an EMBL/GenBank/DDBJ whole genome shotgun (WGS) entry which is preliminary data.</text>
</comment>
<dbReference type="AlphaFoldDB" id="A0A9D4GDC7"/>
<name>A0A9D4GDC7_DREPO</name>
<dbReference type="InterPro" id="IPR045055">
    <property type="entry name" value="DNA2/NAM7-like"/>
</dbReference>
<dbReference type="GO" id="GO:0004386">
    <property type="term" value="F:helicase activity"/>
    <property type="evidence" value="ECO:0007669"/>
    <property type="project" value="InterPro"/>
</dbReference>
<dbReference type="SUPFAM" id="SSF52540">
    <property type="entry name" value="P-loop containing nucleoside triphosphate hydrolases"/>
    <property type="match status" value="1"/>
</dbReference>
<accession>A0A9D4GDC7</accession>
<reference evidence="2" key="1">
    <citation type="journal article" date="2019" name="bioRxiv">
        <title>The Genome of the Zebra Mussel, Dreissena polymorpha: A Resource for Invasive Species Research.</title>
        <authorList>
            <person name="McCartney M.A."/>
            <person name="Auch B."/>
            <person name="Kono T."/>
            <person name="Mallez S."/>
            <person name="Zhang Y."/>
            <person name="Obille A."/>
            <person name="Becker A."/>
            <person name="Abrahante J.E."/>
            <person name="Garbe J."/>
            <person name="Badalamenti J.P."/>
            <person name="Herman A."/>
            <person name="Mangelson H."/>
            <person name="Liachko I."/>
            <person name="Sullivan S."/>
            <person name="Sone E.D."/>
            <person name="Koren S."/>
            <person name="Silverstein K.A.T."/>
            <person name="Beckman K.B."/>
            <person name="Gohl D.M."/>
        </authorList>
    </citation>
    <scope>NUCLEOTIDE SEQUENCE</scope>
    <source>
        <strain evidence="2">Duluth1</strain>
        <tissue evidence="2">Whole animal</tissue>
    </source>
</reference>
<dbReference type="InterPro" id="IPR027417">
    <property type="entry name" value="P-loop_NTPase"/>
</dbReference>
<evidence type="ECO:0000313" key="2">
    <source>
        <dbReference type="EMBL" id="KAH3813313.1"/>
    </source>
</evidence>
<proteinExistence type="predicted"/>
<dbReference type="Proteomes" id="UP000828390">
    <property type="component" value="Unassembled WGS sequence"/>
</dbReference>
<dbReference type="PANTHER" id="PTHR10887">
    <property type="entry name" value="DNA2/NAM7 HELICASE FAMILY"/>
    <property type="match status" value="1"/>
</dbReference>
<dbReference type="EMBL" id="JAIWYP010000006">
    <property type="protein sequence ID" value="KAH3813313.1"/>
    <property type="molecule type" value="Genomic_DNA"/>
</dbReference>
<dbReference type="InterPro" id="IPR041677">
    <property type="entry name" value="DNA2/NAM7_AAA_11"/>
</dbReference>
<reference evidence="2" key="2">
    <citation type="submission" date="2020-11" db="EMBL/GenBank/DDBJ databases">
        <authorList>
            <person name="McCartney M.A."/>
            <person name="Auch B."/>
            <person name="Kono T."/>
            <person name="Mallez S."/>
            <person name="Becker A."/>
            <person name="Gohl D.M."/>
            <person name="Silverstein K.A.T."/>
            <person name="Koren S."/>
            <person name="Bechman K.B."/>
            <person name="Herman A."/>
            <person name="Abrahante J.E."/>
            <person name="Garbe J."/>
        </authorList>
    </citation>
    <scope>NUCLEOTIDE SEQUENCE</scope>
    <source>
        <strain evidence="2">Duluth1</strain>
        <tissue evidence="2">Whole animal</tissue>
    </source>
</reference>
<sequence length="176" mass="20873">MKQEENELQFRLKQEQLIRKSVKKKIPNLILSNDLMTHQEACDIDDIWKLNLKDRWRRYRSCVQTYCLFLYHKIEQEREGFKIIAKRYKEAKMQTVIGMTTTFAARYRSTLRDIKPPIVIVEEAAEVLEAHIITPLSDGCKHIILIGDHKQLRPNPSVYKLATRNNLNISFFERNV</sequence>
<evidence type="ECO:0000313" key="3">
    <source>
        <dbReference type="Proteomes" id="UP000828390"/>
    </source>
</evidence>
<dbReference type="GO" id="GO:0031380">
    <property type="term" value="C:nuclear RNA-directed RNA polymerase complex"/>
    <property type="evidence" value="ECO:0007669"/>
    <property type="project" value="TreeGrafter"/>
</dbReference>
<dbReference type="GO" id="GO:0031048">
    <property type="term" value="P:regulatory ncRNA-mediated heterochromatin formation"/>
    <property type="evidence" value="ECO:0007669"/>
    <property type="project" value="TreeGrafter"/>
</dbReference>
<dbReference type="PANTHER" id="PTHR10887:SF341">
    <property type="entry name" value="NFX1-TYPE ZINC FINGER-CONTAINING PROTEIN 1"/>
    <property type="match status" value="1"/>
</dbReference>
<gene>
    <name evidence="2" type="ORF">DPMN_141768</name>
</gene>